<name>A0A445L5U6_GLYSO</name>
<evidence type="ECO:0008006" key="4">
    <source>
        <dbReference type="Google" id="ProtNLM"/>
    </source>
</evidence>
<sequence>MKRQSSAVSPSSSRRETPPEKIHAKTIGCMSGILHFISNSNSRRSRRFLTFGKSRINKNPADAGNSKPAADERRLSSDVPRSPTLPAEIRLSSVKAPPVERRREAPALVARLMGLEAAPAEPPDTVAEKRQKLLGALQRCDEDLKALKKIIEAVRLTDPLPPSTSPAVACVGFEDEFGTVAEVKCSVVNGEPQQPSPVSVLDEFTRSPLSPSCHSGRHSFPRIQLQKQQLLKKPGEEEISSTYIYERMTCESVNRKVNDEDHLAMWSSKAMIKSVDEVCKDVTWGEKRELGRIGLALQDYICRDLIEEIVRELGCFYTLPFEACKRRLCF</sequence>
<evidence type="ECO:0000313" key="2">
    <source>
        <dbReference type="EMBL" id="RZC18507.1"/>
    </source>
</evidence>
<dbReference type="Proteomes" id="UP000289340">
    <property type="component" value="Chromosome 3"/>
</dbReference>
<feature type="compositionally biased region" description="Basic and acidic residues" evidence="1">
    <location>
        <begin position="13"/>
        <end position="23"/>
    </location>
</feature>
<dbReference type="AlphaFoldDB" id="A0A445L5U6"/>
<feature type="region of interest" description="Disordered" evidence="1">
    <location>
        <begin position="51"/>
        <end position="86"/>
    </location>
</feature>
<accession>A0A445L5U6</accession>
<comment type="caution">
    <text evidence="2">The sequence shown here is derived from an EMBL/GenBank/DDBJ whole genome shotgun (WGS) entry which is preliminary data.</text>
</comment>
<dbReference type="PANTHER" id="PTHR37234">
    <property type="entry name" value="OS03G0319200 PROTEIN"/>
    <property type="match status" value="1"/>
</dbReference>
<reference evidence="2 3" key="1">
    <citation type="submission" date="2018-09" db="EMBL/GenBank/DDBJ databases">
        <title>A high-quality reference genome of wild soybean provides a powerful tool to mine soybean genomes.</title>
        <authorList>
            <person name="Xie M."/>
            <person name="Chung C.Y.L."/>
            <person name="Li M.-W."/>
            <person name="Wong F.-L."/>
            <person name="Chan T.-F."/>
            <person name="Lam H.-M."/>
        </authorList>
    </citation>
    <scope>NUCLEOTIDE SEQUENCE [LARGE SCALE GENOMIC DNA]</scope>
    <source>
        <strain evidence="3">cv. W05</strain>
        <tissue evidence="2">Hypocotyl of etiolated seedlings</tissue>
    </source>
</reference>
<evidence type="ECO:0000313" key="3">
    <source>
        <dbReference type="Proteomes" id="UP000289340"/>
    </source>
</evidence>
<feature type="region of interest" description="Disordered" evidence="1">
    <location>
        <begin position="1"/>
        <end position="23"/>
    </location>
</feature>
<dbReference type="SMR" id="A0A445L5U6"/>
<protein>
    <recommendedName>
        <fullName evidence="4">DUF3741 domain-containing protein</fullName>
    </recommendedName>
</protein>
<proteinExistence type="predicted"/>
<dbReference type="PANTHER" id="PTHR37234:SF1">
    <property type="entry name" value="OS03G0319200 PROTEIN"/>
    <property type="match status" value="1"/>
</dbReference>
<organism evidence="2 3">
    <name type="scientific">Glycine soja</name>
    <name type="common">Wild soybean</name>
    <dbReference type="NCBI Taxonomy" id="3848"/>
    <lineage>
        <taxon>Eukaryota</taxon>
        <taxon>Viridiplantae</taxon>
        <taxon>Streptophyta</taxon>
        <taxon>Embryophyta</taxon>
        <taxon>Tracheophyta</taxon>
        <taxon>Spermatophyta</taxon>
        <taxon>Magnoliopsida</taxon>
        <taxon>eudicotyledons</taxon>
        <taxon>Gunneridae</taxon>
        <taxon>Pentapetalae</taxon>
        <taxon>rosids</taxon>
        <taxon>fabids</taxon>
        <taxon>Fabales</taxon>
        <taxon>Fabaceae</taxon>
        <taxon>Papilionoideae</taxon>
        <taxon>50 kb inversion clade</taxon>
        <taxon>NPAAA clade</taxon>
        <taxon>indigoferoid/millettioid clade</taxon>
        <taxon>Phaseoleae</taxon>
        <taxon>Glycine</taxon>
        <taxon>Glycine subgen. Soja</taxon>
    </lineage>
</organism>
<evidence type="ECO:0000256" key="1">
    <source>
        <dbReference type="SAM" id="MobiDB-lite"/>
    </source>
</evidence>
<gene>
    <name evidence="2" type="ORF">D0Y65_005661</name>
</gene>
<dbReference type="Gramene" id="XM_028368151.1">
    <property type="protein sequence ID" value="XP_028223952.1"/>
    <property type="gene ID" value="LOC114405692"/>
</dbReference>
<feature type="compositionally biased region" description="Low complexity" evidence="1">
    <location>
        <begin position="1"/>
        <end position="12"/>
    </location>
</feature>
<dbReference type="EMBL" id="QZWG01000003">
    <property type="protein sequence ID" value="RZC18507.1"/>
    <property type="molecule type" value="Genomic_DNA"/>
</dbReference>
<keyword evidence="3" id="KW-1185">Reference proteome</keyword>